<proteinExistence type="predicted"/>
<protein>
    <submittedName>
        <fullName evidence="7">Uncharacterized protein</fullName>
    </submittedName>
</protein>
<dbReference type="SUPFAM" id="SSF53474">
    <property type="entry name" value="alpha/beta-Hydrolases"/>
    <property type="match status" value="1"/>
</dbReference>
<keyword evidence="8" id="KW-1185">Reference proteome</keyword>
<keyword evidence="6" id="KW-0472">Membrane</keyword>
<dbReference type="GO" id="GO:0005739">
    <property type="term" value="C:mitochondrion"/>
    <property type="evidence" value="ECO:0007669"/>
    <property type="project" value="UniProtKB-SubCell"/>
</dbReference>
<evidence type="ECO:0000256" key="3">
    <source>
        <dbReference type="ARBA" id="ARBA00004370"/>
    </source>
</evidence>
<accession>A0AAJ0B6M7</accession>
<organism evidence="7 8">
    <name type="scientific">Echria macrotheca</name>
    <dbReference type="NCBI Taxonomy" id="438768"/>
    <lineage>
        <taxon>Eukaryota</taxon>
        <taxon>Fungi</taxon>
        <taxon>Dikarya</taxon>
        <taxon>Ascomycota</taxon>
        <taxon>Pezizomycotina</taxon>
        <taxon>Sordariomycetes</taxon>
        <taxon>Sordariomycetidae</taxon>
        <taxon>Sordariales</taxon>
        <taxon>Schizotheciaceae</taxon>
        <taxon>Echria</taxon>
    </lineage>
</organism>
<sequence>MAVDGWSQLTFRLRKIPGHLTTTAEVTSLLSAFTGLPKSQIVAFSVATACDALRDPPTKVATVRFLASPDSIKRKTPVREGEWRLTRSSGAGELLLDSHFEGLTPLNDVATSEHMIDCIAVSGLASHPFGSWQSRTKNYMWLRDGIPNAIPGVRTILYGFDSALVASRSFQSISDIAQRFLLHLKLAGWHLPASKPTVFLGHSLGGLVLKDAMVQSAGSRDAAVAALFQRLRGALMFGVPNLGMDNSHWGPLVEGRPNEILVQNLSRANGTSFLRQLDGKFQELAVVKKAAIYWAYETLESPTVKQLPDGTWSRSGPPVLLVNPASATCNWSRKDKSRTIPIDGDHSTMVKFSLGDPDLGIVMMVLSKICSSV</sequence>
<reference evidence="7" key="1">
    <citation type="submission" date="2023-06" db="EMBL/GenBank/DDBJ databases">
        <title>Genome-scale phylogeny and comparative genomics of the fungal order Sordariales.</title>
        <authorList>
            <consortium name="Lawrence Berkeley National Laboratory"/>
            <person name="Hensen N."/>
            <person name="Bonometti L."/>
            <person name="Westerberg I."/>
            <person name="Brannstrom I.O."/>
            <person name="Guillou S."/>
            <person name="Cros-Aarteil S."/>
            <person name="Calhoun S."/>
            <person name="Haridas S."/>
            <person name="Kuo A."/>
            <person name="Mondo S."/>
            <person name="Pangilinan J."/>
            <person name="Riley R."/>
            <person name="Labutti K."/>
            <person name="Andreopoulos B."/>
            <person name="Lipzen A."/>
            <person name="Chen C."/>
            <person name="Yanf M."/>
            <person name="Daum C."/>
            <person name="Ng V."/>
            <person name="Clum A."/>
            <person name="Steindorff A."/>
            <person name="Ohm R."/>
            <person name="Martin F."/>
            <person name="Silar P."/>
            <person name="Natvig D."/>
            <person name="Lalanne C."/>
            <person name="Gautier V."/>
            <person name="Ament-Velasquez S.L."/>
            <person name="Kruys A."/>
            <person name="Hutchinson M.I."/>
            <person name="Powell A.J."/>
            <person name="Barry K."/>
            <person name="Miller A.N."/>
            <person name="Grigoriev I.V."/>
            <person name="Debuchy R."/>
            <person name="Gladieux P."/>
            <person name="Thoren M.H."/>
            <person name="Johannesson H."/>
        </authorList>
    </citation>
    <scope>NUCLEOTIDE SEQUENCE</scope>
    <source>
        <strain evidence="7">PSN4</strain>
    </source>
</reference>
<evidence type="ECO:0000256" key="2">
    <source>
        <dbReference type="ARBA" id="ARBA00004240"/>
    </source>
</evidence>
<evidence type="ECO:0000313" key="7">
    <source>
        <dbReference type="EMBL" id="KAK1751162.1"/>
    </source>
</evidence>
<evidence type="ECO:0000313" key="8">
    <source>
        <dbReference type="Proteomes" id="UP001239445"/>
    </source>
</evidence>
<gene>
    <name evidence="7" type="ORF">QBC47DRAFT_392355</name>
</gene>
<name>A0AAJ0B6M7_9PEZI</name>
<evidence type="ECO:0000256" key="6">
    <source>
        <dbReference type="ARBA" id="ARBA00023136"/>
    </source>
</evidence>
<keyword evidence="5" id="KW-0496">Mitochondrion</keyword>
<dbReference type="AlphaFoldDB" id="A0AAJ0B6M7"/>
<dbReference type="PANTHER" id="PTHR48182:SF2">
    <property type="entry name" value="PROTEIN SERAC1"/>
    <property type="match status" value="1"/>
</dbReference>
<dbReference type="GO" id="GO:0016020">
    <property type="term" value="C:membrane"/>
    <property type="evidence" value="ECO:0007669"/>
    <property type="project" value="UniProtKB-SubCell"/>
</dbReference>
<dbReference type="Proteomes" id="UP001239445">
    <property type="component" value="Unassembled WGS sequence"/>
</dbReference>
<comment type="subcellular location">
    <subcellularLocation>
        <location evidence="2">Endoplasmic reticulum</location>
    </subcellularLocation>
    <subcellularLocation>
        <location evidence="3">Membrane</location>
    </subcellularLocation>
    <subcellularLocation>
        <location evidence="1">Mitochondrion</location>
    </subcellularLocation>
</comment>
<dbReference type="PANTHER" id="PTHR48182">
    <property type="entry name" value="PROTEIN SERAC1"/>
    <property type="match status" value="1"/>
</dbReference>
<evidence type="ECO:0000256" key="4">
    <source>
        <dbReference type="ARBA" id="ARBA00022824"/>
    </source>
</evidence>
<evidence type="ECO:0000256" key="5">
    <source>
        <dbReference type="ARBA" id="ARBA00023128"/>
    </source>
</evidence>
<dbReference type="EMBL" id="MU839843">
    <property type="protein sequence ID" value="KAK1751162.1"/>
    <property type="molecule type" value="Genomic_DNA"/>
</dbReference>
<keyword evidence="4" id="KW-0256">Endoplasmic reticulum</keyword>
<dbReference type="InterPro" id="IPR052374">
    <property type="entry name" value="SERAC1"/>
</dbReference>
<evidence type="ECO:0000256" key="1">
    <source>
        <dbReference type="ARBA" id="ARBA00004173"/>
    </source>
</evidence>
<dbReference type="InterPro" id="IPR029058">
    <property type="entry name" value="AB_hydrolase_fold"/>
</dbReference>
<dbReference type="GO" id="GO:0005783">
    <property type="term" value="C:endoplasmic reticulum"/>
    <property type="evidence" value="ECO:0007669"/>
    <property type="project" value="UniProtKB-SubCell"/>
</dbReference>
<comment type="caution">
    <text evidence="7">The sequence shown here is derived from an EMBL/GenBank/DDBJ whole genome shotgun (WGS) entry which is preliminary data.</text>
</comment>